<keyword evidence="3" id="KW-1185">Reference proteome</keyword>
<feature type="region of interest" description="Disordered" evidence="1">
    <location>
        <begin position="40"/>
        <end position="65"/>
    </location>
</feature>
<dbReference type="Proteomes" id="UP000285120">
    <property type="component" value="Unassembled WGS sequence"/>
</dbReference>
<evidence type="ECO:0000313" key="2">
    <source>
        <dbReference type="EMBL" id="RKD76212.1"/>
    </source>
</evidence>
<evidence type="ECO:0000313" key="3">
    <source>
        <dbReference type="Proteomes" id="UP000285120"/>
    </source>
</evidence>
<protein>
    <submittedName>
        <fullName evidence="2">Lysophospholipase L1-like esterase</fullName>
    </submittedName>
</protein>
<proteinExistence type="predicted"/>
<dbReference type="AlphaFoldDB" id="A0A419V829"/>
<dbReference type="Gene3D" id="3.40.50.1110">
    <property type="entry name" value="SGNH hydrolase"/>
    <property type="match status" value="1"/>
</dbReference>
<gene>
    <name evidence="2" type="ORF">ATL39_0425</name>
</gene>
<organism evidence="2 3">
    <name type="scientific">Sinobaca qinghaiensis</name>
    <dbReference type="NCBI Taxonomy" id="342944"/>
    <lineage>
        <taxon>Bacteria</taxon>
        <taxon>Bacillati</taxon>
        <taxon>Bacillota</taxon>
        <taxon>Bacilli</taxon>
        <taxon>Bacillales</taxon>
        <taxon>Sporolactobacillaceae</taxon>
        <taxon>Sinobaca</taxon>
    </lineage>
</organism>
<dbReference type="InterPro" id="IPR036514">
    <property type="entry name" value="SGNH_hydro_sf"/>
</dbReference>
<comment type="caution">
    <text evidence="2">The sequence shown here is derived from an EMBL/GenBank/DDBJ whole genome shotgun (WGS) entry which is preliminary data.</text>
</comment>
<accession>A0A419V829</accession>
<evidence type="ECO:0000256" key="1">
    <source>
        <dbReference type="SAM" id="MobiDB-lite"/>
    </source>
</evidence>
<reference evidence="2 3" key="1">
    <citation type="submission" date="2018-09" db="EMBL/GenBank/DDBJ databases">
        <title>Genomic Encyclopedia of Archaeal and Bacterial Type Strains, Phase II (KMG-II): from individual species to whole genera.</title>
        <authorList>
            <person name="Goeker M."/>
        </authorList>
    </citation>
    <scope>NUCLEOTIDE SEQUENCE [LARGE SCALE GENOMIC DNA]</scope>
    <source>
        <strain evidence="2 3">DSM 17008</strain>
    </source>
</reference>
<sequence length="270" mass="29348">MKNWGVSMKKIGFAALLIVFIAVMVYGKIHYDQKIASTVQSDGEHTEEESSVSGAETTAANEAPLEGAQEEFGQKLQESMDAGEELTIVLSGSGALESAEENVPALLQEKLRSYYDTDSISVRASTFGSSTSLEVMAADGDVTAAGLEPDVLVFEPFVLNDNGEVSVEDTLFNTNAFVNTVEAANPEAAVFIQPPQPVYEARYYIDQVEALRANAGENNLNYINHWEAWPDTDNAELNEEYLEENGDPSAAGHELWAQALTDYFTGEEAL</sequence>
<name>A0A419V829_9BACL</name>
<dbReference type="EMBL" id="RAPK01000006">
    <property type="protein sequence ID" value="RKD76212.1"/>
    <property type="molecule type" value="Genomic_DNA"/>
</dbReference>
<feature type="compositionally biased region" description="Polar residues" evidence="1">
    <location>
        <begin position="51"/>
        <end position="60"/>
    </location>
</feature>
<dbReference type="SUPFAM" id="SSF52266">
    <property type="entry name" value="SGNH hydrolase"/>
    <property type="match status" value="1"/>
</dbReference>